<reference evidence="1" key="1">
    <citation type="submission" date="2013-05" db="EMBL/GenBank/DDBJ databases">
        <authorList>
            <person name="Yim A.K.Y."/>
            <person name="Chan T.F."/>
            <person name="Ji K.M."/>
            <person name="Liu X.Y."/>
            <person name="Zhou J.W."/>
            <person name="Li R.Q."/>
            <person name="Yang K.Y."/>
            <person name="Li J."/>
            <person name="Li M."/>
            <person name="Law P.T.W."/>
            <person name="Wu Y.L."/>
            <person name="Cai Z.L."/>
            <person name="Qin H."/>
            <person name="Bao Y."/>
            <person name="Leung R.K.K."/>
            <person name="Ng P.K.S."/>
            <person name="Zou J."/>
            <person name="Zhong X.J."/>
            <person name="Ran P.X."/>
            <person name="Zhong N.S."/>
            <person name="Liu Z.G."/>
            <person name="Tsui S.K.W."/>
        </authorList>
    </citation>
    <scope>NUCLEOTIDE SEQUENCE</scope>
    <source>
        <strain evidence="1">Derf</strain>
        <tissue evidence="1">Whole organism</tissue>
    </source>
</reference>
<accession>A0A922LB95</accession>
<dbReference type="EMBL" id="ASGP02000001">
    <property type="protein sequence ID" value="KAH9529284.1"/>
    <property type="molecule type" value="Genomic_DNA"/>
</dbReference>
<evidence type="ECO:0000313" key="1">
    <source>
        <dbReference type="EMBL" id="KAH9529284.1"/>
    </source>
</evidence>
<keyword evidence="2" id="KW-1185">Reference proteome</keyword>
<evidence type="ECO:0000313" key="2">
    <source>
        <dbReference type="Proteomes" id="UP000790347"/>
    </source>
</evidence>
<comment type="caution">
    <text evidence="1">The sequence shown here is derived from an EMBL/GenBank/DDBJ whole genome shotgun (WGS) entry which is preliminary data.</text>
</comment>
<gene>
    <name evidence="1" type="ORF">DERF_003175</name>
</gene>
<dbReference type="GO" id="GO:0019005">
    <property type="term" value="C:SCF ubiquitin ligase complex"/>
    <property type="evidence" value="ECO:0007669"/>
    <property type="project" value="TreeGrafter"/>
</dbReference>
<dbReference type="GO" id="GO:0031146">
    <property type="term" value="P:SCF-dependent proteasomal ubiquitin-dependent protein catabolic process"/>
    <property type="evidence" value="ECO:0007669"/>
    <property type="project" value="TreeGrafter"/>
</dbReference>
<dbReference type="AlphaFoldDB" id="A0A922LB95"/>
<proteinExistence type="predicted"/>
<dbReference type="Proteomes" id="UP000790347">
    <property type="component" value="Unassembled WGS sequence"/>
</dbReference>
<protein>
    <submittedName>
        <fullName evidence="1">Uncharacterized protein</fullName>
    </submittedName>
</protein>
<dbReference type="SUPFAM" id="SSF52058">
    <property type="entry name" value="L domain-like"/>
    <property type="match status" value="1"/>
</dbReference>
<reference evidence="1" key="2">
    <citation type="journal article" date="2022" name="Res Sq">
        <title>Comparative Genomics Reveals Insights into the Divergent Evolution of Astigmatic Mites and Household Pest Adaptations.</title>
        <authorList>
            <person name="Xiong Q."/>
            <person name="Wan A.T.-Y."/>
            <person name="Liu X.-Y."/>
            <person name="Fung C.S.-H."/>
            <person name="Xiao X."/>
            <person name="Malainual N."/>
            <person name="Hou J."/>
            <person name="Wang L."/>
            <person name="Wang M."/>
            <person name="Yang K."/>
            <person name="Cui Y."/>
            <person name="Leung E."/>
            <person name="Nong W."/>
            <person name="Shin S.-K."/>
            <person name="Au S."/>
            <person name="Jeong K.Y."/>
            <person name="Chew F.T."/>
            <person name="Hui J."/>
            <person name="Leung T.F."/>
            <person name="Tungtrongchitr A."/>
            <person name="Zhong N."/>
            <person name="Liu Z."/>
            <person name="Tsui S."/>
        </authorList>
    </citation>
    <scope>NUCLEOTIDE SEQUENCE</scope>
    <source>
        <strain evidence="1">Derf</strain>
        <tissue evidence="1">Whole organism</tissue>
    </source>
</reference>
<organism evidence="1 2">
    <name type="scientific">Dermatophagoides farinae</name>
    <name type="common">American house dust mite</name>
    <dbReference type="NCBI Taxonomy" id="6954"/>
    <lineage>
        <taxon>Eukaryota</taxon>
        <taxon>Metazoa</taxon>
        <taxon>Ecdysozoa</taxon>
        <taxon>Arthropoda</taxon>
        <taxon>Chelicerata</taxon>
        <taxon>Arachnida</taxon>
        <taxon>Acari</taxon>
        <taxon>Acariformes</taxon>
        <taxon>Sarcoptiformes</taxon>
        <taxon>Astigmata</taxon>
        <taxon>Psoroptidia</taxon>
        <taxon>Analgoidea</taxon>
        <taxon>Pyroglyphidae</taxon>
        <taxon>Dermatophagoidinae</taxon>
        <taxon>Dermatophagoides</taxon>
    </lineage>
</organism>
<name>A0A922LB95_DERFA</name>
<dbReference type="InterPro" id="IPR032675">
    <property type="entry name" value="LRR_dom_sf"/>
</dbReference>
<sequence length="581" mass="67437">MEDLFRMFRASKTHLQPSNKQQMINYKNDLNVDKSINRIGQSSITSIKIPIQSTTSSSSWMDSDRNGFNKWPFINSNQCTHVSFEKWEEIWRTNIKGRAPKLEGIVFVNPNFARLYFVPSIAFHCEFYEYNEYPEYNQQLLSHKGTDYHDKWMKTMIQPTSCFVSIHCCNVAEIIDRYCIRCPHLSRISFHYYHLDEEVFNFISQHLPRLVSINLENSIGLNGKFIAKLGTMSRLLHLNLSGCDINERTLHCILDNCTILESLNISNNCLITGHCLRHSTVKNLKRLNLQDCWRLTPERLIEMVQPCLPNLVEILCNSGINDQSLIAITSKCSNLNHLDISFEEFTYYDEAGLDCLSDAGFCSIARLIHLRILSLRHVGRISDNSLNEIICSCKGLMQIVLNLRHRHKLTDARALRNLGTCTDLFYFEAVHNHFIAKNSIEHLSSLISSLQVLILRGDEFIKDDEAASLLKKCRNLRFINLDGCIDIGETTLASCIVHARKLLRMENENENSIKIFQASLVMTSVERSMLNSFVNEFPMNIRIRACDYRRNKVHFNEFDGQEIVECQLKEKFFPFYWHDFN</sequence>
<dbReference type="PANTHER" id="PTHR13318">
    <property type="entry name" value="PARTNER OF PAIRED, ISOFORM B-RELATED"/>
    <property type="match status" value="1"/>
</dbReference>
<dbReference type="Gene3D" id="3.80.10.10">
    <property type="entry name" value="Ribonuclease Inhibitor"/>
    <property type="match status" value="2"/>
</dbReference>